<dbReference type="InterPro" id="IPR001279">
    <property type="entry name" value="Metallo-B-lactamas"/>
</dbReference>
<dbReference type="InterPro" id="IPR050855">
    <property type="entry name" value="NDM-1-like"/>
</dbReference>
<keyword evidence="4" id="KW-1185">Reference proteome</keyword>
<comment type="caution">
    <text evidence="3">The sequence shown here is derived from an EMBL/GenBank/DDBJ whole genome shotgun (WGS) entry which is preliminary data.</text>
</comment>
<dbReference type="Pfam" id="PF00753">
    <property type="entry name" value="Lactamase_B"/>
    <property type="match status" value="1"/>
</dbReference>
<dbReference type="SMART" id="SM00849">
    <property type="entry name" value="Lactamase_B"/>
    <property type="match status" value="1"/>
</dbReference>
<dbReference type="GO" id="GO:0016787">
    <property type="term" value="F:hydrolase activity"/>
    <property type="evidence" value="ECO:0007669"/>
    <property type="project" value="UniProtKB-KW"/>
</dbReference>
<dbReference type="SUPFAM" id="SSF56281">
    <property type="entry name" value="Metallo-hydrolase/oxidoreductase"/>
    <property type="match status" value="1"/>
</dbReference>
<name>A0A5N8W374_9ACTN</name>
<dbReference type="InterPro" id="IPR036866">
    <property type="entry name" value="RibonucZ/Hydroxyglut_hydro"/>
</dbReference>
<dbReference type="PANTHER" id="PTHR42951">
    <property type="entry name" value="METALLO-BETA-LACTAMASE DOMAIN-CONTAINING"/>
    <property type="match status" value="1"/>
</dbReference>
<organism evidence="3 4">
    <name type="scientific">Streptomyces phyllanthi</name>
    <dbReference type="NCBI Taxonomy" id="1803180"/>
    <lineage>
        <taxon>Bacteria</taxon>
        <taxon>Bacillati</taxon>
        <taxon>Actinomycetota</taxon>
        <taxon>Actinomycetes</taxon>
        <taxon>Kitasatosporales</taxon>
        <taxon>Streptomycetaceae</taxon>
        <taxon>Streptomyces</taxon>
    </lineage>
</organism>
<reference evidence="3 4" key="1">
    <citation type="submission" date="2019-07" db="EMBL/GenBank/DDBJ databases">
        <title>New species of Amycolatopsis and Streptomyces.</title>
        <authorList>
            <person name="Duangmal K."/>
            <person name="Teo W.F.A."/>
            <person name="Lipun K."/>
        </authorList>
    </citation>
    <scope>NUCLEOTIDE SEQUENCE [LARGE SCALE GENOMIC DNA]</scope>
    <source>
        <strain evidence="3 4">TISTR 2346</strain>
    </source>
</reference>
<dbReference type="Proteomes" id="UP000326979">
    <property type="component" value="Unassembled WGS sequence"/>
</dbReference>
<dbReference type="OrthoDB" id="2971563at2"/>
<dbReference type="EMBL" id="VJZE01000067">
    <property type="protein sequence ID" value="MPY40744.1"/>
    <property type="molecule type" value="Genomic_DNA"/>
</dbReference>
<feature type="compositionally biased region" description="Basic residues" evidence="1">
    <location>
        <begin position="41"/>
        <end position="52"/>
    </location>
</feature>
<evidence type="ECO:0000313" key="4">
    <source>
        <dbReference type="Proteomes" id="UP000326979"/>
    </source>
</evidence>
<evidence type="ECO:0000313" key="3">
    <source>
        <dbReference type="EMBL" id="MPY40744.1"/>
    </source>
</evidence>
<accession>A0A5N8W374</accession>
<feature type="domain" description="Metallo-beta-lactamase" evidence="2">
    <location>
        <begin position="97"/>
        <end position="286"/>
    </location>
</feature>
<sequence length="315" mass="33723">MLVLLSLWRRRSTRRAARPGGDGCCRPVRCRGRRHVPERSRRCRRRGRRQQHRPPGPVVATDTVDRSRPGGAAVRLTDHVTLVASGAAGFDLSDPLDCHAYLVRGSRRSVLVDAGAGRSVHSILRNAGTEPDHLLLTHGHADHAGGAAALAEHLPGLRVLAGAAAVRWIAEGDEEGLSVDKGRAAGVYPDDYAFRPCPRVEPVADGTEIDLGGGVVLRAVATPGHADGHTCYHLRTPAYRALFSGDCVFTGGRISLQNLHDCRVPEYAASLTRLAALDVDALFPGHHEVSLARAGRHLAAARDTVARGLMPRSTT</sequence>
<protein>
    <submittedName>
        <fullName evidence="3">MBL fold metallo-hydrolase</fullName>
    </submittedName>
</protein>
<dbReference type="AlphaFoldDB" id="A0A5N8W374"/>
<evidence type="ECO:0000256" key="1">
    <source>
        <dbReference type="SAM" id="MobiDB-lite"/>
    </source>
</evidence>
<keyword evidence="3" id="KW-0378">Hydrolase</keyword>
<feature type="region of interest" description="Disordered" evidence="1">
    <location>
        <begin position="35"/>
        <end position="70"/>
    </location>
</feature>
<dbReference type="Gene3D" id="3.60.15.10">
    <property type="entry name" value="Ribonuclease Z/Hydroxyacylglutathione hydrolase-like"/>
    <property type="match status" value="1"/>
</dbReference>
<evidence type="ECO:0000259" key="2">
    <source>
        <dbReference type="SMART" id="SM00849"/>
    </source>
</evidence>
<gene>
    <name evidence="3" type="ORF">FNH04_12735</name>
</gene>
<proteinExistence type="predicted"/>